<evidence type="ECO:0000256" key="1">
    <source>
        <dbReference type="SAM" id="MobiDB-lite"/>
    </source>
</evidence>
<reference evidence="2" key="2">
    <citation type="submission" date="2025-08" db="UniProtKB">
        <authorList>
            <consortium name="Ensembl"/>
        </authorList>
    </citation>
    <scope>IDENTIFICATION</scope>
</reference>
<protein>
    <submittedName>
        <fullName evidence="2">Uncharacterized protein</fullName>
    </submittedName>
</protein>
<evidence type="ECO:0000313" key="2">
    <source>
        <dbReference type="Ensembl" id="ENSPLOP00000030266.1"/>
    </source>
</evidence>
<accession>A0A8C8YFA6</accession>
<feature type="compositionally biased region" description="Basic and acidic residues" evidence="1">
    <location>
        <begin position="63"/>
        <end position="80"/>
    </location>
</feature>
<dbReference type="OMA" id="TARCYHR"/>
<proteinExistence type="predicted"/>
<reference evidence="2" key="1">
    <citation type="journal article" date="2019" name="bioRxiv">
        <title>Long live the king: chromosome-level assembly of the lion (Panthera leo) using linked-read, Hi-C, and long read data.</title>
        <authorList>
            <person name="Armstrong E.E."/>
            <person name="Taylor R.W."/>
            <person name="Miller D.E."/>
            <person name="Kaelin C."/>
            <person name="Barsh G."/>
            <person name="Hadly E.A."/>
            <person name="Petrov D."/>
        </authorList>
    </citation>
    <scope>NUCLEOTIDE SEQUENCE [LARGE SCALE GENOMIC DNA]</scope>
</reference>
<dbReference type="AlphaFoldDB" id="A0A8C8YFA6"/>
<dbReference type="Ensembl" id="ENSPLOT00000033410.1">
    <property type="protein sequence ID" value="ENSPLOP00000030266.1"/>
    <property type="gene ID" value="ENSPLOG00000022129.1"/>
</dbReference>
<sequence>VWSGWTTSCHSGKTGTAHLPPKASAATGFLAHLRQASPQCTFLCCRPCARGLDHCYCLSKPPTDSKDRPPTARCYHRESGSDNYWSHL</sequence>
<dbReference type="Proteomes" id="UP000694399">
    <property type="component" value="Chromosome E1"/>
</dbReference>
<dbReference type="GeneTree" id="ENSGT01000000219386"/>
<name>A0A8C8YFA6_PANLE</name>
<keyword evidence="3" id="KW-1185">Reference proteome</keyword>
<organism evidence="2 3">
    <name type="scientific">Panthera leo</name>
    <name type="common">Lion</name>
    <dbReference type="NCBI Taxonomy" id="9689"/>
    <lineage>
        <taxon>Eukaryota</taxon>
        <taxon>Metazoa</taxon>
        <taxon>Chordata</taxon>
        <taxon>Craniata</taxon>
        <taxon>Vertebrata</taxon>
        <taxon>Euteleostomi</taxon>
        <taxon>Mammalia</taxon>
        <taxon>Eutheria</taxon>
        <taxon>Laurasiatheria</taxon>
        <taxon>Carnivora</taxon>
        <taxon>Feliformia</taxon>
        <taxon>Felidae</taxon>
        <taxon>Pantherinae</taxon>
        <taxon>Panthera</taxon>
    </lineage>
</organism>
<evidence type="ECO:0000313" key="3">
    <source>
        <dbReference type="Proteomes" id="UP000694399"/>
    </source>
</evidence>
<feature type="region of interest" description="Disordered" evidence="1">
    <location>
        <begin position="62"/>
        <end position="88"/>
    </location>
</feature>
<reference evidence="2" key="3">
    <citation type="submission" date="2025-09" db="UniProtKB">
        <authorList>
            <consortium name="Ensembl"/>
        </authorList>
    </citation>
    <scope>IDENTIFICATION</scope>
</reference>